<name>A0A9E7DK66_9FIRM</name>
<protein>
    <recommendedName>
        <fullName evidence="3">Uracil-DNA glycosylase-like domain-containing protein</fullName>
    </recommendedName>
</protein>
<reference evidence="1" key="1">
    <citation type="submission" date="2022-04" db="EMBL/GenBank/DDBJ databases">
        <title>Complete genome sequences of Ezakiella coagulans and Fenollaria massiliensis.</title>
        <authorList>
            <person name="France M.T."/>
            <person name="Clifford J."/>
            <person name="Narina S."/>
            <person name="Rutt L."/>
            <person name="Ravel J."/>
        </authorList>
    </citation>
    <scope>NUCLEOTIDE SEQUENCE</scope>
    <source>
        <strain evidence="1">C0061C2</strain>
    </source>
</reference>
<evidence type="ECO:0000313" key="2">
    <source>
        <dbReference type="Proteomes" id="UP000831151"/>
    </source>
</evidence>
<organism evidence="1 2">
    <name type="scientific">Fenollaria massiliensis</name>
    <dbReference type="NCBI Taxonomy" id="938288"/>
    <lineage>
        <taxon>Bacteria</taxon>
        <taxon>Bacillati</taxon>
        <taxon>Bacillota</taxon>
        <taxon>Clostridia</taxon>
        <taxon>Eubacteriales</taxon>
        <taxon>Fenollaria</taxon>
    </lineage>
</organism>
<dbReference type="RefSeq" id="WP_249242767.1">
    <property type="nucleotide sequence ID" value="NZ_CP096649.1"/>
</dbReference>
<dbReference type="AlphaFoldDB" id="A0A9E7DK66"/>
<proteinExistence type="predicted"/>
<sequence>MDIKKMIYDAANEKYPNCEYVYKRLEKEIKYFEESGFLNELEKIIELKNIINIDNILITYAPFLSFYLLDLMIFNPLPAHYYDEKSKEVIFDKNVLYAPDLEKREGYIRDGYYVDEDYVLSRPIKTPMYIYTKNKELVLNYLNKNFDIIEKNSNYIDYKKSALNIEKPSKSYLFEHFELFFREDYEIASEKNLFKAIDLEDFMNFLKGPFHKMKYFDTINEFGYKKCSVIGLNKIISKPSTFEDALYFALRANSNIDYNKLLSYDFDLRKFPASREDLYNYFINHGYDSKAAYDITYKLSLHNELDINIEDDDMKKFIDAIRYLSESYIAISDMITKYKFSKIDAENKIKEQNKVFEKHRKKYDEFCEDGIVSGLDYIMSNYKICYILKETNSRTGFDLAKFVREGCCGATWNNISRWTAGLVFNKEFDDVSSINKDDRIKYLAPIAAINLKKTPGSASSNNKIISSFARDDKAYILDELKAIDPEIIICCGTGDIFIEEILDKKSSDFENVENNDDLFYYWHNDKLIIKYRHPQWRRKTSKYLFENLVPYLKKLLIIKNTSLQEKL</sequence>
<dbReference type="Proteomes" id="UP000831151">
    <property type="component" value="Chromosome"/>
</dbReference>
<gene>
    <name evidence="1" type="ORF">M1R53_00945</name>
</gene>
<keyword evidence="2" id="KW-1185">Reference proteome</keyword>
<dbReference type="KEGG" id="fms:M1R53_00945"/>
<accession>A0A9E7DK66</accession>
<evidence type="ECO:0008006" key="3">
    <source>
        <dbReference type="Google" id="ProtNLM"/>
    </source>
</evidence>
<dbReference type="EMBL" id="CP096649">
    <property type="protein sequence ID" value="UQK59267.1"/>
    <property type="molecule type" value="Genomic_DNA"/>
</dbReference>
<evidence type="ECO:0000313" key="1">
    <source>
        <dbReference type="EMBL" id="UQK59267.1"/>
    </source>
</evidence>